<evidence type="ECO:0000313" key="3">
    <source>
        <dbReference type="Proteomes" id="UP001219525"/>
    </source>
</evidence>
<name>A0AAD6YUU3_9AGAR</name>
<dbReference type="EMBL" id="JARJCW010000001">
    <property type="protein sequence ID" value="KAJ7229793.1"/>
    <property type="molecule type" value="Genomic_DNA"/>
</dbReference>
<comment type="caution">
    <text evidence="1">The sequence shown here is derived from an EMBL/GenBank/DDBJ whole genome shotgun (WGS) entry which is preliminary data.</text>
</comment>
<accession>A0AAD6YUU3</accession>
<gene>
    <name evidence="1" type="ORF">GGX14DRAFT_383748</name>
    <name evidence="2" type="ORF">GGX14DRAFT_383754</name>
</gene>
<dbReference type="AlphaFoldDB" id="A0AAD6YUU3"/>
<protein>
    <submittedName>
        <fullName evidence="1">Uncharacterized protein</fullName>
    </submittedName>
</protein>
<evidence type="ECO:0000313" key="1">
    <source>
        <dbReference type="EMBL" id="KAJ7229784.1"/>
    </source>
</evidence>
<keyword evidence="3" id="KW-1185">Reference proteome</keyword>
<dbReference type="EMBL" id="JARJCW010000001">
    <property type="protein sequence ID" value="KAJ7229784.1"/>
    <property type="molecule type" value="Genomic_DNA"/>
</dbReference>
<reference evidence="1" key="1">
    <citation type="submission" date="2023-03" db="EMBL/GenBank/DDBJ databases">
        <title>Massive genome expansion in bonnet fungi (Mycena s.s.) driven by repeated elements and novel gene families across ecological guilds.</title>
        <authorList>
            <consortium name="Lawrence Berkeley National Laboratory"/>
            <person name="Harder C.B."/>
            <person name="Miyauchi S."/>
            <person name="Viragh M."/>
            <person name="Kuo A."/>
            <person name="Thoen E."/>
            <person name="Andreopoulos B."/>
            <person name="Lu D."/>
            <person name="Skrede I."/>
            <person name="Drula E."/>
            <person name="Henrissat B."/>
            <person name="Morin E."/>
            <person name="Kohler A."/>
            <person name="Barry K."/>
            <person name="LaButti K."/>
            <person name="Morin E."/>
            <person name="Salamov A."/>
            <person name="Lipzen A."/>
            <person name="Mereny Z."/>
            <person name="Hegedus B."/>
            <person name="Baldrian P."/>
            <person name="Stursova M."/>
            <person name="Weitz H."/>
            <person name="Taylor A."/>
            <person name="Grigoriev I.V."/>
            <person name="Nagy L.G."/>
            <person name="Martin F."/>
            <person name="Kauserud H."/>
        </authorList>
    </citation>
    <scope>NUCLEOTIDE SEQUENCE</scope>
    <source>
        <strain evidence="1">9144</strain>
    </source>
</reference>
<organism evidence="1 3">
    <name type="scientific">Mycena pura</name>
    <dbReference type="NCBI Taxonomy" id="153505"/>
    <lineage>
        <taxon>Eukaryota</taxon>
        <taxon>Fungi</taxon>
        <taxon>Dikarya</taxon>
        <taxon>Basidiomycota</taxon>
        <taxon>Agaricomycotina</taxon>
        <taxon>Agaricomycetes</taxon>
        <taxon>Agaricomycetidae</taxon>
        <taxon>Agaricales</taxon>
        <taxon>Marasmiineae</taxon>
        <taxon>Mycenaceae</taxon>
        <taxon>Mycena</taxon>
    </lineage>
</organism>
<dbReference type="Proteomes" id="UP001219525">
    <property type="component" value="Unassembled WGS sequence"/>
</dbReference>
<evidence type="ECO:0000313" key="2">
    <source>
        <dbReference type="EMBL" id="KAJ7229793.1"/>
    </source>
</evidence>
<sequence>MYTGIQMPFSNARNQSPINHGIWPHGLIDNTGMPRTTKTQTQADILYAAETLMAASILLEDDPDEADLLLGSDSEDEGELLHDNVAELLDISALNWMAIAQRMTGDGFRGTYDQIPKSADFFSVCLRAPDREFRHMFR</sequence>
<proteinExistence type="predicted"/>